<dbReference type="Pfam" id="PF00126">
    <property type="entry name" value="HTH_1"/>
    <property type="match status" value="1"/>
</dbReference>
<dbReference type="InterPro" id="IPR036388">
    <property type="entry name" value="WH-like_DNA-bd_sf"/>
</dbReference>
<keyword evidence="4" id="KW-0804">Transcription</keyword>
<evidence type="ECO:0000256" key="1">
    <source>
        <dbReference type="ARBA" id="ARBA00009437"/>
    </source>
</evidence>
<evidence type="ECO:0000256" key="2">
    <source>
        <dbReference type="ARBA" id="ARBA00023015"/>
    </source>
</evidence>
<dbReference type="FunFam" id="1.10.10.10:FF:000001">
    <property type="entry name" value="LysR family transcriptional regulator"/>
    <property type="match status" value="1"/>
</dbReference>
<dbReference type="InterPro" id="IPR036390">
    <property type="entry name" value="WH_DNA-bd_sf"/>
</dbReference>
<dbReference type="Pfam" id="PF03466">
    <property type="entry name" value="LysR_substrate"/>
    <property type="match status" value="1"/>
</dbReference>
<dbReference type="GO" id="GO:0003700">
    <property type="term" value="F:DNA-binding transcription factor activity"/>
    <property type="evidence" value="ECO:0007669"/>
    <property type="project" value="InterPro"/>
</dbReference>
<comment type="similarity">
    <text evidence="1">Belongs to the LysR transcriptional regulatory family.</text>
</comment>
<dbReference type="Gene3D" id="1.10.10.10">
    <property type="entry name" value="Winged helix-like DNA-binding domain superfamily/Winged helix DNA-binding domain"/>
    <property type="match status" value="1"/>
</dbReference>
<dbReference type="OrthoDB" id="9810065at2"/>
<evidence type="ECO:0000256" key="3">
    <source>
        <dbReference type="ARBA" id="ARBA00023125"/>
    </source>
</evidence>
<dbReference type="EMBL" id="RYYV01000016">
    <property type="protein sequence ID" value="RUL72170.1"/>
    <property type="molecule type" value="Genomic_DNA"/>
</dbReference>
<organism evidence="6 7">
    <name type="scientific">Dyella choica</name>
    <dbReference type="NCBI Taxonomy" id="1927959"/>
    <lineage>
        <taxon>Bacteria</taxon>
        <taxon>Pseudomonadati</taxon>
        <taxon>Pseudomonadota</taxon>
        <taxon>Gammaproteobacteria</taxon>
        <taxon>Lysobacterales</taxon>
        <taxon>Rhodanobacteraceae</taxon>
        <taxon>Dyella</taxon>
    </lineage>
</organism>
<evidence type="ECO:0000313" key="7">
    <source>
        <dbReference type="Proteomes" id="UP000274358"/>
    </source>
</evidence>
<keyword evidence="2" id="KW-0805">Transcription regulation</keyword>
<comment type="caution">
    <text evidence="6">The sequence shown here is derived from an EMBL/GenBank/DDBJ whole genome shotgun (WGS) entry which is preliminary data.</text>
</comment>
<sequence length="308" mass="34386">MLDLNDLAMFVQVVRAGSFSEAARRLRMPANTLSRRIDQLEGQLGTRLLHRSTRKLAPSAEGQALFERYAPALDQIFEIERLHADAQTPSGSVRVTAMAGLFEFFRMEWLVEFYRRYPHISINFLLDDTPTDLIAERIDLALRMGIETGSSFKVRRLAPNALILAASPTYLARRPAPRTLRELAEHDCLTISNRQGRSTWRLQGPRGSQEVSINSRFAVNDMRVLVQACTAGLGIALLPQLMTEPLVAKGQLVRVLPSYRRASTELGLQLVYTSRPPVPPAVAVFADFLMEKMSQTVPGSSQSHAGRE</sequence>
<dbReference type="CDD" id="cd08422">
    <property type="entry name" value="PBP2_CrgA_like"/>
    <property type="match status" value="1"/>
</dbReference>
<dbReference type="Gene3D" id="3.40.190.290">
    <property type="match status" value="1"/>
</dbReference>
<dbReference type="SUPFAM" id="SSF46785">
    <property type="entry name" value="Winged helix' DNA-binding domain"/>
    <property type="match status" value="1"/>
</dbReference>
<dbReference type="PANTHER" id="PTHR30537:SF5">
    <property type="entry name" value="HTH-TYPE TRANSCRIPTIONAL ACTIVATOR TTDR-RELATED"/>
    <property type="match status" value="1"/>
</dbReference>
<name>A0A432M222_9GAMM</name>
<dbReference type="SUPFAM" id="SSF53850">
    <property type="entry name" value="Periplasmic binding protein-like II"/>
    <property type="match status" value="1"/>
</dbReference>
<reference evidence="6 7" key="1">
    <citation type="submission" date="2018-12" db="EMBL/GenBank/DDBJ databases">
        <title>Dyella dinghuensis sp. nov. DHOA06 and Dyella choica sp. nov. 4M-K27, isolated from forest soil.</title>
        <authorList>
            <person name="Qiu L.-H."/>
            <person name="Gao Z.-H."/>
        </authorList>
    </citation>
    <scope>NUCLEOTIDE SEQUENCE [LARGE SCALE GENOMIC DNA]</scope>
    <source>
        <strain evidence="6 7">4M-K27</strain>
    </source>
</reference>
<keyword evidence="3" id="KW-0238">DNA-binding</keyword>
<dbReference type="InterPro" id="IPR000847">
    <property type="entry name" value="LysR_HTH_N"/>
</dbReference>
<dbReference type="InterPro" id="IPR005119">
    <property type="entry name" value="LysR_subst-bd"/>
</dbReference>
<gene>
    <name evidence="6" type="ORF">EKH80_17750</name>
</gene>
<dbReference type="GO" id="GO:0006351">
    <property type="term" value="P:DNA-templated transcription"/>
    <property type="evidence" value="ECO:0007669"/>
    <property type="project" value="TreeGrafter"/>
</dbReference>
<dbReference type="AlphaFoldDB" id="A0A432M222"/>
<dbReference type="Proteomes" id="UP000274358">
    <property type="component" value="Unassembled WGS sequence"/>
</dbReference>
<dbReference type="RefSeq" id="WP_126686129.1">
    <property type="nucleotide sequence ID" value="NZ_RYYV01000016.1"/>
</dbReference>
<dbReference type="InterPro" id="IPR058163">
    <property type="entry name" value="LysR-type_TF_proteobact-type"/>
</dbReference>
<protein>
    <submittedName>
        <fullName evidence="6">LysR family transcriptional regulator</fullName>
    </submittedName>
</protein>
<dbReference type="PANTHER" id="PTHR30537">
    <property type="entry name" value="HTH-TYPE TRANSCRIPTIONAL REGULATOR"/>
    <property type="match status" value="1"/>
</dbReference>
<feature type="domain" description="HTH lysR-type" evidence="5">
    <location>
        <begin position="2"/>
        <end position="59"/>
    </location>
</feature>
<evidence type="ECO:0000259" key="5">
    <source>
        <dbReference type="PROSITE" id="PS50931"/>
    </source>
</evidence>
<proteinExistence type="inferred from homology"/>
<accession>A0A432M222</accession>
<dbReference type="PROSITE" id="PS50931">
    <property type="entry name" value="HTH_LYSR"/>
    <property type="match status" value="1"/>
</dbReference>
<evidence type="ECO:0000256" key="4">
    <source>
        <dbReference type="ARBA" id="ARBA00023163"/>
    </source>
</evidence>
<keyword evidence="7" id="KW-1185">Reference proteome</keyword>
<evidence type="ECO:0000313" key="6">
    <source>
        <dbReference type="EMBL" id="RUL72170.1"/>
    </source>
</evidence>
<dbReference type="GO" id="GO:0043565">
    <property type="term" value="F:sequence-specific DNA binding"/>
    <property type="evidence" value="ECO:0007669"/>
    <property type="project" value="TreeGrafter"/>
</dbReference>